<evidence type="ECO:0000256" key="13">
    <source>
        <dbReference type="PIRSR" id="PIRSR602401-1"/>
    </source>
</evidence>
<dbReference type="GO" id="GO:0005506">
    <property type="term" value="F:iron ion binding"/>
    <property type="evidence" value="ECO:0007669"/>
    <property type="project" value="InterPro"/>
</dbReference>
<dbReference type="InterPro" id="IPR050121">
    <property type="entry name" value="Cytochrome_P450_monoxygenase"/>
</dbReference>
<sequence>MSSPLALSLSSNLLPLHIVLLTIAAVIVCHVIVGVYRSMASLGFLPGKIMFFSPAMVLTQFVLPRIPWISGGKNMNFVNKYSEYEKLGISVYRVEVTSSRTRFPKPVEEYGALAFFGGNIVVSEGDEWKKYRKVAAPAFSEKNNRLVWEETVQIVEDLFTDVWGDQKTVTVDHCIDITLPLALFVIGAAGFGKRMSWKDTEVASEGHKLSFKQALHHVASDVFIKLGVPHWAMGLTERTRKAQESFDELEKYISEMIQERVAEGAEEKNDLFSNLLKSNSEDTGPNTLTERELAGNIFIFLIAGHETTAHTLCFAFAFLALYPEEQEKIYGQIKEALPDGRLPAYEDRTKLDRCMAAYYETMRHVPPVTFIPKTVAEDTTLTTTTAQGHKVVIPVPKGTLMGIDTAGLHYNPRYWEDPEAFKPDRAGPRSCIGRKFFESEGIAALALFLMRYKISIKEELQFATETFEQRRARVLSARGGITVTCVYR</sequence>
<accession>A0A4Y7TW09</accession>
<keyword evidence="8 14" id="KW-1133">Transmembrane helix</keyword>
<feature type="binding site" description="axial binding residue" evidence="13">
    <location>
        <position position="431"/>
    </location>
    <ligand>
        <name>heme</name>
        <dbReference type="ChEBI" id="CHEBI:30413"/>
    </ligand>
    <ligandPart>
        <name>Fe</name>
        <dbReference type="ChEBI" id="CHEBI:18248"/>
    </ligandPart>
</feature>
<keyword evidence="16" id="KW-1185">Reference proteome</keyword>
<dbReference type="EMBL" id="QPFP01000003">
    <property type="protein sequence ID" value="TEB38356.1"/>
    <property type="molecule type" value="Genomic_DNA"/>
</dbReference>
<evidence type="ECO:0000256" key="10">
    <source>
        <dbReference type="ARBA" id="ARBA00023004"/>
    </source>
</evidence>
<dbReference type="GO" id="GO:0016705">
    <property type="term" value="F:oxidoreductase activity, acting on paired donors, with incorporation or reduction of molecular oxygen"/>
    <property type="evidence" value="ECO:0007669"/>
    <property type="project" value="InterPro"/>
</dbReference>
<evidence type="ECO:0000256" key="5">
    <source>
        <dbReference type="ARBA" id="ARBA00022617"/>
    </source>
</evidence>
<keyword evidence="7 13" id="KW-0479">Metal-binding</keyword>
<evidence type="ECO:0000256" key="11">
    <source>
        <dbReference type="ARBA" id="ARBA00023033"/>
    </source>
</evidence>
<evidence type="ECO:0000256" key="3">
    <source>
        <dbReference type="ARBA" id="ARBA00004721"/>
    </source>
</evidence>
<comment type="caution">
    <text evidence="15">The sequence shown here is derived from an EMBL/GenBank/DDBJ whole genome shotgun (WGS) entry which is preliminary data.</text>
</comment>
<dbReference type="PRINTS" id="PR00385">
    <property type="entry name" value="P450"/>
</dbReference>
<dbReference type="Proteomes" id="UP000298030">
    <property type="component" value="Unassembled WGS sequence"/>
</dbReference>
<keyword evidence="6 14" id="KW-0812">Transmembrane</keyword>
<proteinExistence type="inferred from homology"/>
<evidence type="ECO:0000256" key="9">
    <source>
        <dbReference type="ARBA" id="ARBA00023002"/>
    </source>
</evidence>
<evidence type="ECO:0000256" key="14">
    <source>
        <dbReference type="SAM" id="Phobius"/>
    </source>
</evidence>
<keyword evidence="9" id="KW-0560">Oxidoreductase</keyword>
<dbReference type="PANTHER" id="PTHR24305:SF166">
    <property type="entry name" value="CYTOCHROME P450 12A4, MITOCHONDRIAL-RELATED"/>
    <property type="match status" value="1"/>
</dbReference>
<keyword evidence="12 14" id="KW-0472">Membrane</keyword>
<evidence type="ECO:0000256" key="12">
    <source>
        <dbReference type="ARBA" id="ARBA00023136"/>
    </source>
</evidence>
<dbReference type="InterPro" id="IPR001128">
    <property type="entry name" value="Cyt_P450"/>
</dbReference>
<keyword evidence="5 13" id="KW-0349">Heme</keyword>
<comment type="pathway">
    <text evidence="3">Secondary metabolite biosynthesis; terpenoid biosynthesis.</text>
</comment>
<dbReference type="InterPro" id="IPR002401">
    <property type="entry name" value="Cyt_P450_E_grp-I"/>
</dbReference>
<evidence type="ECO:0000256" key="4">
    <source>
        <dbReference type="ARBA" id="ARBA00010617"/>
    </source>
</evidence>
<dbReference type="GO" id="GO:0016020">
    <property type="term" value="C:membrane"/>
    <property type="evidence" value="ECO:0007669"/>
    <property type="project" value="UniProtKB-SubCell"/>
</dbReference>
<dbReference type="OrthoDB" id="1470350at2759"/>
<dbReference type="Gene3D" id="1.10.630.10">
    <property type="entry name" value="Cytochrome P450"/>
    <property type="match status" value="1"/>
</dbReference>
<dbReference type="InterPro" id="IPR036396">
    <property type="entry name" value="Cyt_P450_sf"/>
</dbReference>
<comment type="similarity">
    <text evidence="4">Belongs to the cytochrome P450 family.</text>
</comment>
<evidence type="ECO:0000256" key="8">
    <source>
        <dbReference type="ARBA" id="ARBA00022989"/>
    </source>
</evidence>
<protein>
    <submittedName>
        <fullName evidence="15">Cytochrome P450</fullName>
    </submittedName>
</protein>
<dbReference type="STRING" id="71717.A0A4Y7TW09"/>
<evidence type="ECO:0000256" key="6">
    <source>
        <dbReference type="ARBA" id="ARBA00022692"/>
    </source>
</evidence>
<name>A0A4Y7TW09_COPMI</name>
<keyword evidence="11" id="KW-0503">Monooxygenase</keyword>
<dbReference type="SUPFAM" id="SSF48264">
    <property type="entry name" value="Cytochrome P450"/>
    <property type="match status" value="1"/>
</dbReference>
<reference evidence="15 16" key="1">
    <citation type="journal article" date="2019" name="Nat. Ecol. Evol.">
        <title>Megaphylogeny resolves global patterns of mushroom evolution.</title>
        <authorList>
            <person name="Varga T."/>
            <person name="Krizsan K."/>
            <person name="Foldi C."/>
            <person name="Dima B."/>
            <person name="Sanchez-Garcia M."/>
            <person name="Sanchez-Ramirez S."/>
            <person name="Szollosi G.J."/>
            <person name="Szarkandi J.G."/>
            <person name="Papp V."/>
            <person name="Albert L."/>
            <person name="Andreopoulos W."/>
            <person name="Angelini C."/>
            <person name="Antonin V."/>
            <person name="Barry K.W."/>
            <person name="Bougher N.L."/>
            <person name="Buchanan P."/>
            <person name="Buyck B."/>
            <person name="Bense V."/>
            <person name="Catcheside P."/>
            <person name="Chovatia M."/>
            <person name="Cooper J."/>
            <person name="Damon W."/>
            <person name="Desjardin D."/>
            <person name="Finy P."/>
            <person name="Geml J."/>
            <person name="Haridas S."/>
            <person name="Hughes K."/>
            <person name="Justo A."/>
            <person name="Karasinski D."/>
            <person name="Kautmanova I."/>
            <person name="Kiss B."/>
            <person name="Kocsube S."/>
            <person name="Kotiranta H."/>
            <person name="LaButti K.M."/>
            <person name="Lechner B.E."/>
            <person name="Liimatainen K."/>
            <person name="Lipzen A."/>
            <person name="Lukacs Z."/>
            <person name="Mihaltcheva S."/>
            <person name="Morgado L.N."/>
            <person name="Niskanen T."/>
            <person name="Noordeloos M.E."/>
            <person name="Ohm R.A."/>
            <person name="Ortiz-Santana B."/>
            <person name="Ovrebo C."/>
            <person name="Racz N."/>
            <person name="Riley R."/>
            <person name="Savchenko A."/>
            <person name="Shiryaev A."/>
            <person name="Soop K."/>
            <person name="Spirin V."/>
            <person name="Szebenyi C."/>
            <person name="Tomsovsky M."/>
            <person name="Tulloss R.E."/>
            <person name="Uehling J."/>
            <person name="Grigoriev I.V."/>
            <person name="Vagvolgyi C."/>
            <person name="Papp T."/>
            <person name="Martin F.M."/>
            <person name="Miettinen O."/>
            <person name="Hibbett D.S."/>
            <person name="Nagy L.G."/>
        </authorList>
    </citation>
    <scope>NUCLEOTIDE SEQUENCE [LARGE SCALE GENOMIC DNA]</scope>
    <source>
        <strain evidence="15 16">FP101781</strain>
    </source>
</reference>
<evidence type="ECO:0000256" key="2">
    <source>
        <dbReference type="ARBA" id="ARBA00004370"/>
    </source>
</evidence>
<evidence type="ECO:0000256" key="7">
    <source>
        <dbReference type="ARBA" id="ARBA00022723"/>
    </source>
</evidence>
<dbReference type="Pfam" id="PF00067">
    <property type="entry name" value="p450"/>
    <property type="match status" value="1"/>
</dbReference>
<evidence type="ECO:0000313" key="15">
    <source>
        <dbReference type="EMBL" id="TEB38356.1"/>
    </source>
</evidence>
<gene>
    <name evidence="15" type="ORF">FA13DRAFT_1751997</name>
</gene>
<dbReference type="PRINTS" id="PR00463">
    <property type="entry name" value="EP450I"/>
</dbReference>
<dbReference type="GO" id="GO:0004497">
    <property type="term" value="F:monooxygenase activity"/>
    <property type="evidence" value="ECO:0007669"/>
    <property type="project" value="UniProtKB-KW"/>
</dbReference>
<comment type="cofactor">
    <cofactor evidence="1 13">
        <name>heme</name>
        <dbReference type="ChEBI" id="CHEBI:30413"/>
    </cofactor>
</comment>
<dbReference type="PANTHER" id="PTHR24305">
    <property type="entry name" value="CYTOCHROME P450"/>
    <property type="match status" value="1"/>
</dbReference>
<evidence type="ECO:0000313" key="16">
    <source>
        <dbReference type="Proteomes" id="UP000298030"/>
    </source>
</evidence>
<feature type="transmembrane region" description="Helical" evidence="14">
    <location>
        <begin position="49"/>
        <end position="68"/>
    </location>
</feature>
<evidence type="ECO:0000256" key="1">
    <source>
        <dbReference type="ARBA" id="ARBA00001971"/>
    </source>
</evidence>
<comment type="subcellular location">
    <subcellularLocation>
        <location evidence="2">Membrane</location>
    </subcellularLocation>
</comment>
<dbReference type="GO" id="GO:0020037">
    <property type="term" value="F:heme binding"/>
    <property type="evidence" value="ECO:0007669"/>
    <property type="project" value="InterPro"/>
</dbReference>
<keyword evidence="10 13" id="KW-0408">Iron</keyword>
<dbReference type="AlphaFoldDB" id="A0A4Y7TW09"/>
<feature type="transmembrane region" description="Helical" evidence="14">
    <location>
        <begin position="14"/>
        <end position="37"/>
    </location>
</feature>
<organism evidence="15 16">
    <name type="scientific">Coprinellus micaceus</name>
    <name type="common">Glistening ink-cap mushroom</name>
    <name type="synonym">Coprinus micaceus</name>
    <dbReference type="NCBI Taxonomy" id="71717"/>
    <lineage>
        <taxon>Eukaryota</taxon>
        <taxon>Fungi</taxon>
        <taxon>Dikarya</taxon>
        <taxon>Basidiomycota</taxon>
        <taxon>Agaricomycotina</taxon>
        <taxon>Agaricomycetes</taxon>
        <taxon>Agaricomycetidae</taxon>
        <taxon>Agaricales</taxon>
        <taxon>Agaricineae</taxon>
        <taxon>Psathyrellaceae</taxon>
        <taxon>Coprinellus</taxon>
    </lineage>
</organism>